<evidence type="ECO:0000256" key="1">
    <source>
        <dbReference type="SAM" id="MobiDB-lite"/>
    </source>
</evidence>
<dbReference type="PROSITE" id="PS51048">
    <property type="entry name" value="SGS"/>
    <property type="match status" value="1"/>
</dbReference>
<dbReference type="EMBL" id="KB206398">
    <property type="protein sequence ID" value="ELP91983.1"/>
    <property type="molecule type" value="Genomic_DNA"/>
</dbReference>
<dbReference type="InterPro" id="IPR044563">
    <property type="entry name" value="Sgt1-like"/>
</dbReference>
<evidence type="ECO:0000259" key="2">
    <source>
        <dbReference type="PROSITE" id="PS51048"/>
    </source>
</evidence>
<dbReference type="OMA" id="HVFVTIL"/>
<keyword evidence="5" id="KW-1185">Reference proteome</keyword>
<evidence type="ECO:0000259" key="3">
    <source>
        <dbReference type="PROSITE" id="PS51203"/>
    </source>
</evidence>
<accession>A0A0A1UA99</accession>
<sequence>MSLRYDWYQSRDFVTIDLFIKTTKENIAVSFNEKDVVITVKNNDKDIVQTFMNLYGSYQPTLSTFTVGRVKVEIKLKKSDNSNWDNLTQDAIQHHPTVVTKDWDAVNKQLDEELKTDPKNESPEDFFKQLYSNATPEQQRAMNKSYQQSGGTSLSTNWGDIGKKDLKCEPLEGAEVKQWGKD</sequence>
<feature type="compositionally biased region" description="Polar residues" evidence="1">
    <location>
        <begin position="132"/>
        <end position="158"/>
    </location>
</feature>
<protein>
    <submittedName>
        <fullName evidence="4">Chaperone binding protein, putative</fullName>
    </submittedName>
</protein>
<dbReference type="InterPro" id="IPR008978">
    <property type="entry name" value="HSP20-like_chaperone"/>
</dbReference>
<dbReference type="Pfam" id="PF04969">
    <property type="entry name" value="CS"/>
    <property type="match status" value="1"/>
</dbReference>
<dbReference type="Gene3D" id="2.60.40.790">
    <property type="match status" value="1"/>
</dbReference>
<feature type="domain" description="SGS" evidence="2">
    <location>
        <begin position="91"/>
        <end position="181"/>
    </location>
</feature>
<dbReference type="KEGG" id="eiv:EIN_386470"/>
<dbReference type="Pfam" id="PF05002">
    <property type="entry name" value="SGS"/>
    <property type="match status" value="1"/>
</dbReference>
<name>A0A0A1UA99_ENTIV</name>
<dbReference type="OrthoDB" id="1898560at2759"/>
<evidence type="ECO:0000313" key="5">
    <source>
        <dbReference type="Proteomes" id="UP000014680"/>
    </source>
</evidence>
<dbReference type="InterPro" id="IPR007052">
    <property type="entry name" value="CS_dom"/>
</dbReference>
<organism evidence="4 5">
    <name type="scientific">Entamoeba invadens IP1</name>
    <dbReference type="NCBI Taxonomy" id="370355"/>
    <lineage>
        <taxon>Eukaryota</taxon>
        <taxon>Amoebozoa</taxon>
        <taxon>Evosea</taxon>
        <taxon>Archamoebae</taxon>
        <taxon>Mastigamoebida</taxon>
        <taxon>Entamoebidae</taxon>
        <taxon>Entamoeba</taxon>
    </lineage>
</organism>
<dbReference type="CDD" id="cd06466">
    <property type="entry name" value="p23_CS_SGT1_like"/>
    <property type="match status" value="1"/>
</dbReference>
<dbReference type="VEuPathDB" id="AmoebaDB:EIN_386470"/>
<evidence type="ECO:0000313" key="4">
    <source>
        <dbReference type="EMBL" id="ELP91983.1"/>
    </source>
</evidence>
<feature type="compositionally biased region" description="Basic and acidic residues" evidence="1">
    <location>
        <begin position="161"/>
        <end position="182"/>
    </location>
</feature>
<dbReference type="Proteomes" id="UP000014680">
    <property type="component" value="Unassembled WGS sequence"/>
</dbReference>
<dbReference type="GeneID" id="14890971"/>
<feature type="domain" description="CS" evidence="3">
    <location>
        <begin position="1"/>
        <end position="88"/>
    </location>
</feature>
<feature type="region of interest" description="Disordered" evidence="1">
    <location>
        <begin position="132"/>
        <end position="182"/>
    </location>
</feature>
<reference evidence="4 5" key="1">
    <citation type="submission" date="2012-10" db="EMBL/GenBank/DDBJ databases">
        <authorList>
            <person name="Zafar N."/>
            <person name="Inman J."/>
            <person name="Hall N."/>
            <person name="Lorenzi H."/>
            <person name="Caler E."/>
        </authorList>
    </citation>
    <scope>NUCLEOTIDE SEQUENCE [LARGE SCALE GENOMIC DNA]</scope>
    <source>
        <strain evidence="4 5">IP1</strain>
    </source>
</reference>
<dbReference type="RefSeq" id="XP_004258754.1">
    <property type="nucleotide sequence ID" value="XM_004258706.1"/>
</dbReference>
<dbReference type="InterPro" id="IPR007699">
    <property type="entry name" value="SGS_dom"/>
</dbReference>
<dbReference type="PANTHER" id="PTHR45862">
    <property type="entry name" value="PROTEIN SGT1 HOMOLOG"/>
    <property type="match status" value="1"/>
</dbReference>
<dbReference type="PROSITE" id="PS51203">
    <property type="entry name" value="CS"/>
    <property type="match status" value="1"/>
</dbReference>
<gene>
    <name evidence="4" type="ORF">EIN_386470</name>
</gene>
<proteinExistence type="predicted"/>
<dbReference type="AlphaFoldDB" id="A0A0A1UA99"/>
<dbReference type="SUPFAM" id="SSF49764">
    <property type="entry name" value="HSP20-like chaperones"/>
    <property type="match status" value="1"/>
</dbReference>
<dbReference type="GO" id="GO:0051087">
    <property type="term" value="F:protein-folding chaperone binding"/>
    <property type="evidence" value="ECO:0007669"/>
    <property type="project" value="InterPro"/>
</dbReference>